<protein>
    <submittedName>
        <fullName evidence="3">DEK C-terminal domain-containing protein</fullName>
    </submittedName>
</protein>
<organism evidence="2 3">
    <name type="scientific">Setaria digitata</name>
    <dbReference type="NCBI Taxonomy" id="48799"/>
    <lineage>
        <taxon>Eukaryota</taxon>
        <taxon>Metazoa</taxon>
        <taxon>Ecdysozoa</taxon>
        <taxon>Nematoda</taxon>
        <taxon>Chromadorea</taxon>
        <taxon>Rhabditida</taxon>
        <taxon>Spirurina</taxon>
        <taxon>Spiruromorpha</taxon>
        <taxon>Filarioidea</taxon>
        <taxon>Setariidae</taxon>
        <taxon>Setaria</taxon>
    </lineage>
</organism>
<evidence type="ECO:0000256" key="1">
    <source>
        <dbReference type="SAM" id="MobiDB-lite"/>
    </source>
</evidence>
<feature type="region of interest" description="Disordered" evidence="1">
    <location>
        <begin position="399"/>
        <end position="456"/>
    </location>
</feature>
<feature type="region of interest" description="Disordered" evidence="1">
    <location>
        <begin position="128"/>
        <end position="167"/>
    </location>
</feature>
<evidence type="ECO:0000313" key="2">
    <source>
        <dbReference type="Proteomes" id="UP000887581"/>
    </source>
</evidence>
<feature type="compositionally biased region" description="Basic residues" evidence="1">
    <location>
        <begin position="225"/>
        <end position="237"/>
    </location>
</feature>
<feature type="compositionally biased region" description="Basic and acidic residues" evidence="1">
    <location>
        <begin position="201"/>
        <end position="211"/>
    </location>
</feature>
<feature type="compositionally biased region" description="Low complexity" evidence="1">
    <location>
        <begin position="444"/>
        <end position="456"/>
    </location>
</feature>
<feature type="compositionally biased region" description="Basic and acidic residues" evidence="1">
    <location>
        <begin position="280"/>
        <end position="301"/>
    </location>
</feature>
<sequence length="881" mass="100561">MGQLFFRRLKEIAIEKIHSKISAGADKKHKKKHRKLKYNYVNSKNKKRKKHKRTREEGGLKNWQRRSHSKFHDIKEKEIPITDETKDKEVISNKVATQNRKSESSLRIPQVKEFPSECSRNDDCTKEMVEKTKTNSNSNRARAEKKSSKFAKEVKKETKGSELEQGQNVLAKDFYTKKFAERNSKCASIKENMKKLKKEKGKNEKKSEKVLKINGAWKELEKSPSKRKSLTVKRKNGNKSSKGSRSASELKKKKLKKINRKDGKNRSDSEKLSGKIRKKLEREGSKSAEESKTASESEKKPANKRGKSGTRKKGKHSEVRYESRTRRGKKKIRKSISEKSKIRKHKVKKLNGEAIPERRKDFPYKDERTEICAKETEVNGQNGISEKLKRVDAILASRSGKEKRLKSDEKLRIKRCKTKASESHGKKIKLSENLKHRGSEKTVATASSNSISSLASSQMPTALSITNFQTVTESYAAKSDINKAVKRNEISNDTTDGEEKKVEEGRTMVTMKKPRQVLKEVIDVSARKDDVRIQKDLTLRVVPEKDRKYVDDRKIMHVEAFIQKKGKIYDMTTTPERIRSGTSKTEESNSDVGQGTDVTSTFQSDTPKGMEQSMRTSVTSSEMDSEGRNSSNLEQKYSSNLDQTTAVSTEESHSATSSAELERSKEPTKIKEDVANDSGSMNTVSSSMKEQLNVLSATDNRSSKISIENITSSGEFQKKLNTDEKITKSLTSDKQNAKTDDECGRETNLEERNKQYYENEMKNDKLNDSVEANKDERKDRSYLDGLVEIRTILEIYGIDEEKKKAFDKLLDEDTPMNDKEIAQSLRKAVLKKMRQNGLLGRKEEKILQKNLVPEAVNESVTIALLAQVLQRQKLKKPMSYR</sequence>
<dbReference type="AlphaFoldDB" id="A0A915PXD6"/>
<proteinExistence type="predicted"/>
<feature type="region of interest" description="Disordered" evidence="1">
    <location>
        <begin position="42"/>
        <end position="79"/>
    </location>
</feature>
<feature type="compositionally biased region" description="Low complexity" evidence="1">
    <location>
        <begin position="644"/>
        <end position="659"/>
    </location>
</feature>
<accession>A0A915PXD6</accession>
<feature type="compositionally biased region" description="Polar residues" evidence="1">
    <location>
        <begin position="590"/>
        <end position="606"/>
    </location>
</feature>
<feature type="compositionally biased region" description="Polar residues" evidence="1">
    <location>
        <begin position="613"/>
        <end position="643"/>
    </location>
</feature>
<name>A0A915PXD6_9BILA</name>
<feature type="compositionally biased region" description="Basic residues" evidence="1">
    <location>
        <begin position="302"/>
        <end position="315"/>
    </location>
</feature>
<feature type="region of interest" description="Disordered" evidence="1">
    <location>
        <begin position="185"/>
        <end position="361"/>
    </location>
</feature>
<feature type="compositionally biased region" description="Basic and acidic residues" evidence="1">
    <location>
        <begin position="660"/>
        <end position="674"/>
    </location>
</feature>
<feature type="compositionally biased region" description="Basic and acidic residues" evidence="1">
    <location>
        <begin position="399"/>
        <end position="411"/>
    </location>
</feature>
<feature type="compositionally biased region" description="Basic residues" evidence="1">
    <location>
        <begin position="44"/>
        <end position="53"/>
    </location>
</feature>
<dbReference type="WBParaSite" id="sdigi.contig332.g7512.t1">
    <property type="protein sequence ID" value="sdigi.contig332.g7512.t1"/>
    <property type="gene ID" value="sdigi.contig332.g7512"/>
</dbReference>
<feature type="region of interest" description="Disordered" evidence="1">
    <location>
        <begin position="572"/>
        <end position="685"/>
    </location>
</feature>
<feature type="compositionally biased region" description="Basic and acidic residues" evidence="1">
    <location>
        <begin position="316"/>
        <end position="325"/>
    </location>
</feature>
<feature type="compositionally biased region" description="Basic and acidic residues" evidence="1">
    <location>
        <begin position="70"/>
        <end position="79"/>
    </location>
</feature>
<keyword evidence="2" id="KW-1185">Reference proteome</keyword>
<feature type="compositionally biased region" description="Basic and acidic residues" evidence="1">
    <location>
        <begin position="141"/>
        <end position="162"/>
    </location>
</feature>
<feature type="compositionally biased region" description="Basic and acidic residues" evidence="1">
    <location>
        <begin position="419"/>
        <end position="440"/>
    </location>
</feature>
<evidence type="ECO:0000313" key="3">
    <source>
        <dbReference type="WBParaSite" id="sdigi.contig332.g7512.t1"/>
    </source>
</evidence>
<feature type="compositionally biased region" description="Basic and acidic residues" evidence="1">
    <location>
        <begin position="260"/>
        <end position="273"/>
    </location>
</feature>
<feature type="compositionally biased region" description="Basic and acidic residues" evidence="1">
    <location>
        <begin position="576"/>
        <end position="587"/>
    </location>
</feature>
<dbReference type="Proteomes" id="UP000887581">
    <property type="component" value="Unplaced"/>
</dbReference>
<reference evidence="3" key="1">
    <citation type="submission" date="2022-11" db="UniProtKB">
        <authorList>
            <consortium name="WormBaseParasite"/>
        </authorList>
    </citation>
    <scope>IDENTIFICATION</scope>
</reference>